<evidence type="ECO:0000313" key="9">
    <source>
        <dbReference type="EMBL" id="RKU48342.1"/>
    </source>
</evidence>
<feature type="signal peptide" evidence="7">
    <location>
        <begin position="1"/>
        <end position="18"/>
    </location>
</feature>
<evidence type="ECO:0000256" key="2">
    <source>
        <dbReference type="ARBA" id="ARBA00022723"/>
    </source>
</evidence>
<dbReference type="PANTHER" id="PTHR36575">
    <property type="entry name" value="BINDING PROTEIN, PUTATIVE (AFU_ORTHOLOGUE AFUA_1G14430)-RELATED"/>
    <property type="match status" value="1"/>
</dbReference>
<comment type="cofactor">
    <cofactor evidence="1">
        <name>Cu(2+)</name>
        <dbReference type="ChEBI" id="CHEBI:29036"/>
    </cofactor>
</comment>
<evidence type="ECO:0000256" key="1">
    <source>
        <dbReference type="ARBA" id="ARBA00001973"/>
    </source>
</evidence>
<reference evidence="9 10" key="1">
    <citation type="submission" date="2018-08" db="EMBL/GenBank/DDBJ databases">
        <title>Draft genome of the lignicolous fungus Coniochaeta pulveracea.</title>
        <authorList>
            <person name="Borstlap C.J."/>
            <person name="De Witt R.N."/>
            <person name="Botha A."/>
            <person name="Volschenk H."/>
        </authorList>
    </citation>
    <scope>NUCLEOTIDE SEQUENCE [LARGE SCALE GENOMIC DNA]</scope>
    <source>
        <strain evidence="9 10">CAB683</strain>
    </source>
</reference>
<dbReference type="OrthoDB" id="120613at2759"/>
<feature type="domain" description="Chitin-binding type-4" evidence="8">
    <location>
        <begin position="19"/>
        <end position="187"/>
    </location>
</feature>
<keyword evidence="5" id="KW-0325">Glycoprotein</keyword>
<dbReference type="AlphaFoldDB" id="A0A420YKF6"/>
<evidence type="ECO:0000259" key="8">
    <source>
        <dbReference type="Pfam" id="PF03067"/>
    </source>
</evidence>
<evidence type="ECO:0000256" key="3">
    <source>
        <dbReference type="ARBA" id="ARBA00023008"/>
    </source>
</evidence>
<keyword evidence="2" id="KW-0479">Metal-binding</keyword>
<feature type="chain" id="PRO_5019314363" description="Chitin-binding type-4 domain-containing protein" evidence="7">
    <location>
        <begin position="19"/>
        <end position="209"/>
    </location>
</feature>
<gene>
    <name evidence="9" type="ORF">DL546_008660</name>
</gene>
<organism evidence="9 10">
    <name type="scientific">Coniochaeta pulveracea</name>
    <dbReference type="NCBI Taxonomy" id="177199"/>
    <lineage>
        <taxon>Eukaryota</taxon>
        <taxon>Fungi</taxon>
        <taxon>Dikarya</taxon>
        <taxon>Ascomycota</taxon>
        <taxon>Pezizomycotina</taxon>
        <taxon>Sordariomycetes</taxon>
        <taxon>Sordariomycetidae</taxon>
        <taxon>Coniochaetales</taxon>
        <taxon>Coniochaetaceae</taxon>
        <taxon>Coniochaeta</taxon>
    </lineage>
</organism>
<sequence>MHLFSFLTVAALAGLVTSHGLVTKPATRTPGNSTAAACGKTMATFYQIDNTSYPEALLRANPRGLSDGYDPKKCNLWLCRGYQFGDNTKQVQAYKAGDAVDFEVFIRIPHKGYANVSVVDTTRNEVIGQPLKSWPSNYAASANPPQDQVKFSVKVPELGARCTVPGVCVLQWYWLGQGQTYESCVDFTVQNAVPIPAIPIRGRSWFGRH</sequence>
<comment type="similarity">
    <text evidence="6">Belongs to the polysaccharide monooxygenase AA13 family.</text>
</comment>
<keyword evidence="4" id="KW-1015">Disulfide bond</keyword>
<evidence type="ECO:0000256" key="4">
    <source>
        <dbReference type="ARBA" id="ARBA00023157"/>
    </source>
</evidence>
<dbReference type="InterPro" id="IPR052282">
    <property type="entry name" value="Starch-active_LPMO"/>
</dbReference>
<dbReference type="PANTHER" id="PTHR36575:SF2">
    <property type="entry name" value="CHITIN-BINDING TYPE-4 DOMAIN-CONTAINING PROTEIN-RELATED"/>
    <property type="match status" value="1"/>
</dbReference>
<dbReference type="Gene3D" id="2.70.50.70">
    <property type="match status" value="1"/>
</dbReference>
<protein>
    <recommendedName>
        <fullName evidence="8">Chitin-binding type-4 domain-containing protein</fullName>
    </recommendedName>
</protein>
<evidence type="ECO:0000256" key="6">
    <source>
        <dbReference type="ARBA" id="ARBA00034311"/>
    </source>
</evidence>
<evidence type="ECO:0000256" key="7">
    <source>
        <dbReference type="SAM" id="SignalP"/>
    </source>
</evidence>
<dbReference type="Proteomes" id="UP000275385">
    <property type="component" value="Unassembled WGS sequence"/>
</dbReference>
<dbReference type="GO" id="GO:0046872">
    <property type="term" value="F:metal ion binding"/>
    <property type="evidence" value="ECO:0007669"/>
    <property type="project" value="UniProtKB-KW"/>
</dbReference>
<dbReference type="Pfam" id="PF03067">
    <property type="entry name" value="LPMO_10"/>
    <property type="match status" value="1"/>
</dbReference>
<dbReference type="InterPro" id="IPR004302">
    <property type="entry name" value="Cellulose/chitin-bd_N"/>
</dbReference>
<name>A0A420YKF6_9PEZI</name>
<accession>A0A420YKF6</accession>
<keyword evidence="3" id="KW-0186">Copper</keyword>
<comment type="caution">
    <text evidence="9">The sequence shown here is derived from an EMBL/GenBank/DDBJ whole genome shotgun (WGS) entry which is preliminary data.</text>
</comment>
<keyword evidence="10" id="KW-1185">Reference proteome</keyword>
<evidence type="ECO:0000256" key="5">
    <source>
        <dbReference type="ARBA" id="ARBA00023180"/>
    </source>
</evidence>
<dbReference type="EMBL" id="QVQW01000005">
    <property type="protein sequence ID" value="RKU48342.1"/>
    <property type="molecule type" value="Genomic_DNA"/>
</dbReference>
<evidence type="ECO:0000313" key="10">
    <source>
        <dbReference type="Proteomes" id="UP000275385"/>
    </source>
</evidence>
<keyword evidence="7" id="KW-0732">Signal</keyword>
<proteinExistence type="inferred from homology"/>